<gene>
    <name evidence="1" type="ORF">EV146_106224</name>
</gene>
<sequence>MEKITHSLQNFRLTKDIKKLLQQINPLLKDEKDLSVIFTKLYQQDLIGEQEFLAIQTKFMLNKFTAIMERNFTDLTCGIYLYEEKEKTLWNGASPSVASAYNEYTNGLVVKDDIVQGDEIPVYVKGSIAIPDLEKGEDLTSLNHKKDLLKSGYKSICLIPLEHNGHTIGHTTMFSKEIRTYTTEEMNAFAEYNKLIEGKLMEIKNLLITTIKNTKAL</sequence>
<accession>A0A4R2BFC0</accession>
<name>A0A4R2BFC0_9BACI</name>
<organism evidence="1 2">
    <name type="scientific">Mesobacillus foraminis</name>
    <dbReference type="NCBI Taxonomy" id="279826"/>
    <lineage>
        <taxon>Bacteria</taxon>
        <taxon>Bacillati</taxon>
        <taxon>Bacillota</taxon>
        <taxon>Bacilli</taxon>
        <taxon>Bacillales</taxon>
        <taxon>Bacillaceae</taxon>
        <taxon>Mesobacillus</taxon>
    </lineage>
</organism>
<dbReference type="RefSeq" id="WP_132006374.1">
    <property type="nucleotide sequence ID" value="NZ_JABUHM010000004.1"/>
</dbReference>
<dbReference type="Gene3D" id="3.30.450.40">
    <property type="match status" value="1"/>
</dbReference>
<protein>
    <recommendedName>
        <fullName evidence="3">GAF domain-containing protein</fullName>
    </recommendedName>
</protein>
<dbReference type="InterPro" id="IPR029016">
    <property type="entry name" value="GAF-like_dom_sf"/>
</dbReference>
<dbReference type="AlphaFoldDB" id="A0A4R2BFC0"/>
<evidence type="ECO:0000313" key="2">
    <source>
        <dbReference type="Proteomes" id="UP000295689"/>
    </source>
</evidence>
<dbReference type="SUPFAM" id="SSF55781">
    <property type="entry name" value="GAF domain-like"/>
    <property type="match status" value="1"/>
</dbReference>
<evidence type="ECO:0008006" key="3">
    <source>
        <dbReference type="Google" id="ProtNLM"/>
    </source>
</evidence>
<comment type="caution">
    <text evidence="1">The sequence shown here is derived from an EMBL/GenBank/DDBJ whole genome shotgun (WGS) entry which is preliminary data.</text>
</comment>
<dbReference type="Proteomes" id="UP000295689">
    <property type="component" value="Unassembled WGS sequence"/>
</dbReference>
<proteinExistence type="predicted"/>
<dbReference type="EMBL" id="SLVV01000006">
    <property type="protein sequence ID" value="TCN25022.1"/>
    <property type="molecule type" value="Genomic_DNA"/>
</dbReference>
<keyword evidence="2" id="KW-1185">Reference proteome</keyword>
<evidence type="ECO:0000313" key="1">
    <source>
        <dbReference type="EMBL" id="TCN25022.1"/>
    </source>
</evidence>
<reference evidence="1 2" key="1">
    <citation type="journal article" date="2015" name="Stand. Genomic Sci.">
        <title>Genomic Encyclopedia of Bacterial and Archaeal Type Strains, Phase III: the genomes of soil and plant-associated and newly described type strains.</title>
        <authorList>
            <person name="Whitman W.B."/>
            <person name="Woyke T."/>
            <person name="Klenk H.P."/>
            <person name="Zhou Y."/>
            <person name="Lilburn T.G."/>
            <person name="Beck B.J."/>
            <person name="De Vos P."/>
            <person name="Vandamme P."/>
            <person name="Eisen J.A."/>
            <person name="Garrity G."/>
            <person name="Hugenholtz P."/>
            <person name="Kyrpides N.C."/>
        </authorList>
    </citation>
    <scope>NUCLEOTIDE SEQUENCE [LARGE SCALE GENOMIC DNA]</scope>
    <source>
        <strain evidence="1 2">CV53</strain>
    </source>
</reference>